<proteinExistence type="predicted"/>
<dbReference type="STRING" id="1305675.BFG57_08465"/>
<feature type="transmembrane region" description="Helical" evidence="7">
    <location>
        <begin position="168"/>
        <end position="187"/>
    </location>
</feature>
<keyword evidence="10" id="KW-1185">Reference proteome</keyword>
<keyword evidence="5 7" id="KW-1133">Transmembrane helix</keyword>
<feature type="transmembrane region" description="Helical" evidence="7">
    <location>
        <begin position="254"/>
        <end position="271"/>
    </location>
</feature>
<dbReference type="PANTHER" id="PTHR23513:SF6">
    <property type="entry name" value="MAJOR FACILITATOR SUPERFAMILY ASSOCIATED DOMAIN-CONTAINING PROTEIN"/>
    <property type="match status" value="1"/>
</dbReference>
<evidence type="ECO:0000256" key="7">
    <source>
        <dbReference type="SAM" id="Phobius"/>
    </source>
</evidence>
<evidence type="ECO:0000259" key="8">
    <source>
        <dbReference type="PROSITE" id="PS50850"/>
    </source>
</evidence>
<dbReference type="GO" id="GO:0005886">
    <property type="term" value="C:plasma membrane"/>
    <property type="evidence" value="ECO:0007669"/>
    <property type="project" value="UniProtKB-SubCell"/>
</dbReference>
<gene>
    <name evidence="9" type="ORF">BFG57_08465</name>
</gene>
<dbReference type="EMBL" id="MJEH01000003">
    <property type="protein sequence ID" value="OEH94281.1"/>
    <property type="molecule type" value="Genomic_DNA"/>
</dbReference>
<feature type="transmembrane region" description="Helical" evidence="7">
    <location>
        <begin position="72"/>
        <end position="94"/>
    </location>
</feature>
<sequence>MRKYSKNFIVLFSGQTVSNIGDQIYLIALPLLVYELTKSSFDMGTISAINALPQLFFAIFVGAFIDRYNKKNILLVACIIELILILAIPILFYLDSLSIYHIYIIGFIYSTATLIFLTAYRSCIPSLVEKNSLIEVNSLIQMSLTLIKMIGPIIAGLLIVNIGIVKGLMVDSLTFLILFICIILVKIPHSKANNKGKTTFKEDIKEGIKYTFGSPELRFINWLVLIVNIGMSIGLSLMVFYLRGDNNLLANDIGYVYSISGIVAFLMTLSAKHVSKIMKNLQAISLSCSISGIGLIMLAFMDNIVTLGISLGLVTGGGTLATVFINSTLQTIVPNELLGRVFATAQMASRVSVPIALMVGGWGSAFLIGIDGIFVICGLIILLSAIVALASLYIKEGKKEVRI</sequence>
<feature type="transmembrane region" description="Helical" evidence="7">
    <location>
        <begin position="373"/>
        <end position="394"/>
    </location>
</feature>
<feature type="transmembrane region" description="Helical" evidence="7">
    <location>
        <begin position="7"/>
        <end position="33"/>
    </location>
</feature>
<feature type="transmembrane region" description="Helical" evidence="7">
    <location>
        <begin position="139"/>
        <end position="162"/>
    </location>
</feature>
<dbReference type="Pfam" id="PF07690">
    <property type="entry name" value="MFS_1"/>
    <property type="match status" value="1"/>
</dbReference>
<comment type="subcellular location">
    <subcellularLocation>
        <location evidence="1">Cell membrane</location>
        <topology evidence="1">Multi-pass membrane protein</topology>
    </subcellularLocation>
</comment>
<evidence type="ECO:0000256" key="2">
    <source>
        <dbReference type="ARBA" id="ARBA00022448"/>
    </source>
</evidence>
<feature type="transmembrane region" description="Helical" evidence="7">
    <location>
        <begin position="347"/>
        <end position="367"/>
    </location>
</feature>
<protein>
    <recommendedName>
        <fullName evidence="8">Major facilitator superfamily (MFS) profile domain-containing protein</fullName>
    </recommendedName>
</protein>
<keyword evidence="6 7" id="KW-0472">Membrane</keyword>
<dbReference type="GO" id="GO:0022857">
    <property type="term" value="F:transmembrane transporter activity"/>
    <property type="evidence" value="ECO:0007669"/>
    <property type="project" value="InterPro"/>
</dbReference>
<keyword evidence="2" id="KW-0813">Transport</keyword>
<dbReference type="InterPro" id="IPR020846">
    <property type="entry name" value="MFS_dom"/>
</dbReference>
<dbReference type="PRINTS" id="PR01988">
    <property type="entry name" value="EXPORTERBACE"/>
</dbReference>
<feature type="transmembrane region" description="Helical" evidence="7">
    <location>
        <begin position="219"/>
        <end position="242"/>
    </location>
</feature>
<dbReference type="SUPFAM" id="SSF103473">
    <property type="entry name" value="MFS general substrate transporter"/>
    <property type="match status" value="1"/>
</dbReference>
<evidence type="ECO:0000313" key="9">
    <source>
        <dbReference type="EMBL" id="OEH94281.1"/>
    </source>
</evidence>
<organism evidence="9 10">
    <name type="scientific">Bacillus solimangrovi</name>
    <dbReference type="NCBI Taxonomy" id="1305675"/>
    <lineage>
        <taxon>Bacteria</taxon>
        <taxon>Bacillati</taxon>
        <taxon>Bacillota</taxon>
        <taxon>Bacilli</taxon>
        <taxon>Bacillales</taxon>
        <taxon>Bacillaceae</taxon>
        <taxon>Bacillus</taxon>
    </lineage>
</organism>
<keyword evidence="3" id="KW-1003">Cell membrane</keyword>
<evidence type="ECO:0000256" key="5">
    <source>
        <dbReference type="ARBA" id="ARBA00022989"/>
    </source>
</evidence>
<feature type="transmembrane region" description="Helical" evidence="7">
    <location>
        <begin position="307"/>
        <end position="326"/>
    </location>
</feature>
<dbReference type="InterPro" id="IPR022324">
    <property type="entry name" value="Bacilysin_exporter_BacE_put"/>
</dbReference>
<evidence type="ECO:0000256" key="1">
    <source>
        <dbReference type="ARBA" id="ARBA00004651"/>
    </source>
</evidence>
<reference evidence="9 10" key="1">
    <citation type="submission" date="2016-08" db="EMBL/GenBank/DDBJ databases">
        <title>Genome of Bacillus solimangrovi GH2-4.</title>
        <authorList>
            <person name="Lim S."/>
            <person name="Kim B.-C."/>
        </authorList>
    </citation>
    <scope>NUCLEOTIDE SEQUENCE [LARGE SCALE GENOMIC DNA]</scope>
    <source>
        <strain evidence="9 10">GH2-4</strain>
    </source>
</reference>
<feature type="transmembrane region" description="Helical" evidence="7">
    <location>
        <begin position="45"/>
        <end position="65"/>
    </location>
</feature>
<dbReference type="CDD" id="cd06173">
    <property type="entry name" value="MFS_MefA_like"/>
    <property type="match status" value="1"/>
</dbReference>
<feature type="transmembrane region" description="Helical" evidence="7">
    <location>
        <begin position="283"/>
        <end position="301"/>
    </location>
</feature>
<feature type="transmembrane region" description="Helical" evidence="7">
    <location>
        <begin position="100"/>
        <end position="119"/>
    </location>
</feature>
<dbReference type="PANTHER" id="PTHR23513">
    <property type="entry name" value="INTEGRAL MEMBRANE EFFLUX PROTEIN-RELATED"/>
    <property type="match status" value="1"/>
</dbReference>
<feature type="domain" description="Major facilitator superfamily (MFS) profile" evidence="8">
    <location>
        <begin position="7"/>
        <end position="396"/>
    </location>
</feature>
<evidence type="ECO:0000256" key="6">
    <source>
        <dbReference type="ARBA" id="ARBA00023136"/>
    </source>
</evidence>
<dbReference type="InterPro" id="IPR036259">
    <property type="entry name" value="MFS_trans_sf"/>
</dbReference>
<evidence type="ECO:0000256" key="3">
    <source>
        <dbReference type="ARBA" id="ARBA00022475"/>
    </source>
</evidence>
<evidence type="ECO:0000256" key="4">
    <source>
        <dbReference type="ARBA" id="ARBA00022692"/>
    </source>
</evidence>
<dbReference type="InterPro" id="IPR011701">
    <property type="entry name" value="MFS"/>
</dbReference>
<dbReference type="Proteomes" id="UP000095209">
    <property type="component" value="Unassembled WGS sequence"/>
</dbReference>
<comment type="caution">
    <text evidence="9">The sequence shown here is derived from an EMBL/GenBank/DDBJ whole genome shotgun (WGS) entry which is preliminary data.</text>
</comment>
<dbReference type="Gene3D" id="1.20.1250.20">
    <property type="entry name" value="MFS general substrate transporter like domains"/>
    <property type="match status" value="1"/>
</dbReference>
<accession>A0A1E5LJN8</accession>
<evidence type="ECO:0000313" key="10">
    <source>
        <dbReference type="Proteomes" id="UP000095209"/>
    </source>
</evidence>
<dbReference type="RefSeq" id="WP_069715637.1">
    <property type="nucleotide sequence ID" value="NZ_MJEH01000003.1"/>
</dbReference>
<dbReference type="PROSITE" id="PS50850">
    <property type="entry name" value="MFS"/>
    <property type="match status" value="1"/>
</dbReference>
<dbReference type="AlphaFoldDB" id="A0A1E5LJN8"/>
<keyword evidence="4 7" id="KW-0812">Transmembrane</keyword>
<name>A0A1E5LJN8_9BACI</name>